<protein>
    <submittedName>
        <fullName evidence="1">Uncharacterized protein</fullName>
    </submittedName>
</protein>
<accession>A0AA41X2R2</accession>
<organism evidence="1 2">
    <name type="scientific">Ectobacillus ponti</name>
    <dbReference type="NCBI Taxonomy" id="2961894"/>
    <lineage>
        <taxon>Bacteria</taxon>
        <taxon>Bacillati</taxon>
        <taxon>Bacillota</taxon>
        <taxon>Bacilli</taxon>
        <taxon>Bacillales</taxon>
        <taxon>Bacillaceae</taxon>
        <taxon>Ectobacillus</taxon>
    </lineage>
</organism>
<dbReference type="Proteomes" id="UP001156102">
    <property type="component" value="Unassembled WGS sequence"/>
</dbReference>
<proteinExistence type="predicted"/>
<reference evidence="1" key="1">
    <citation type="submission" date="2022-07" db="EMBL/GenBank/DDBJ databases">
        <authorList>
            <person name="Li W.-J."/>
            <person name="Deng Q.-Q."/>
        </authorList>
    </citation>
    <scope>NUCLEOTIDE SEQUENCE</scope>
    <source>
        <strain evidence="1">SYSU M60031</strain>
    </source>
</reference>
<comment type="caution">
    <text evidence="1">The sequence shown here is derived from an EMBL/GenBank/DDBJ whole genome shotgun (WGS) entry which is preliminary data.</text>
</comment>
<dbReference type="EMBL" id="JANCLT010000001">
    <property type="protein sequence ID" value="MCP8967547.1"/>
    <property type="molecule type" value="Genomic_DNA"/>
</dbReference>
<dbReference type="AlphaFoldDB" id="A0AA41X2R2"/>
<keyword evidence="2" id="KW-1185">Reference proteome</keyword>
<evidence type="ECO:0000313" key="2">
    <source>
        <dbReference type="Proteomes" id="UP001156102"/>
    </source>
</evidence>
<gene>
    <name evidence="1" type="ORF">NK662_03190</name>
</gene>
<name>A0AA41X2R2_9BACI</name>
<evidence type="ECO:0000313" key="1">
    <source>
        <dbReference type="EMBL" id="MCP8967547.1"/>
    </source>
</evidence>
<sequence length="93" mass="10932">MEDFLSHVPERERLVYEQMRQLPRPEKQALWELIRLANREGTAVHPYGSREIGSLLRRGLLLEMPYRGAGISVKVIPQAPYLLRQLRNWTAHK</sequence>
<dbReference type="RefSeq" id="WP_254757272.1">
    <property type="nucleotide sequence ID" value="NZ_JANCLT010000001.1"/>
</dbReference>